<feature type="domain" description="SET" evidence="3">
    <location>
        <begin position="148"/>
        <end position="296"/>
    </location>
</feature>
<evidence type="ECO:0000256" key="1">
    <source>
        <dbReference type="SAM" id="MobiDB-lite"/>
    </source>
</evidence>
<dbReference type="PANTHER" id="PTHR47332:SF6">
    <property type="entry name" value="SET DOMAIN-CONTAINING PROTEIN"/>
    <property type="match status" value="1"/>
</dbReference>
<sequence length="508" mass="55353">MAVLSSHTLKTFLLSLAISQLTSAQTTPPPFQCPSATTLLSPSPTCAASSLSPLPSDPYAFRPWTHEPYCLHPADKPLLGFCLFTNAEFHGGMSVVTLPEIAAVMANRTGMWLAPPPQHSTVRLWEDGSGPVVGGDEQARAHGEVVERKFEERAAPGKGRGLFVREGQSVRAGEVLFVEYPTLLIARDAIEVLLPEERYRMNWLSVGQLGEKGRKVVRGLWSEGKYADELDNVVAMNSLGVQYGGFRHLATFPQTAKINHACIPNTYYRFDEKTLSLSIFALRDIPAGEELTYTYVDPLSEAPHKDRQPYLASQWEFTCTCPLCATPSSRDASDRRRGSIRDLKAQLAEAAQDPPRIVRACKKLLALYEEEGMVAPRAMTAEIAAYAANQVGDAEGAARFGAVARGYWEVMAGKGSAEVRRLEELIRDPRGHGSYKDGGGYGGLEDEEEEGKEKKKDEGGEGDALADAVRAAMEGARKAAREGGKGEDELVEEAVRAVLRGALSRDEL</sequence>
<dbReference type="Pfam" id="PF00856">
    <property type="entry name" value="SET"/>
    <property type="match status" value="1"/>
</dbReference>
<dbReference type="PANTHER" id="PTHR47332">
    <property type="entry name" value="SET DOMAIN-CONTAINING PROTEIN 5"/>
    <property type="match status" value="1"/>
</dbReference>
<dbReference type="SUPFAM" id="SSF82199">
    <property type="entry name" value="SET domain"/>
    <property type="match status" value="1"/>
</dbReference>
<dbReference type="InterPro" id="IPR001214">
    <property type="entry name" value="SET_dom"/>
</dbReference>
<accession>A0AAE8N0D4</accession>
<dbReference type="PROSITE" id="PS50280">
    <property type="entry name" value="SET"/>
    <property type="match status" value="1"/>
</dbReference>
<keyword evidence="2" id="KW-0732">Signal</keyword>
<name>A0AAE8N0D4_9PEZI</name>
<evidence type="ECO:0000259" key="3">
    <source>
        <dbReference type="PROSITE" id="PS50280"/>
    </source>
</evidence>
<dbReference type="InterPro" id="IPR011990">
    <property type="entry name" value="TPR-like_helical_dom_sf"/>
</dbReference>
<dbReference type="InterPro" id="IPR046341">
    <property type="entry name" value="SET_dom_sf"/>
</dbReference>
<dbReference type="Gene3D" id="2.170.270.10">
    <property type="entry name" value="SET domain"/>
    <property type="match status" value="1"/>
</dbReference>
<dbReference type="InterPro" id="IPR053185">
    <property type="entry name" value="SET_domain_protein"/>
</dbReference>
<protein>
    <recommendedName>
        <fullName evidence="3">SET domain-containing protein</fullName>
    </recommendedName>
</protein>
<dbReference type="CDD" id="cd20071">
    <property type="entry name" value="SET_SMYD"/>
    <property type="match status" value="1"/>
</dbReference>
<gene>
    <name evidence="4" type="ORF">DNG_06759</name>
</gene>
<dbReference type="Proteomes" id="UP001187682">
    <property type="component" value="Unassembled WGS sequence"/>
</dbReference>
<comment type="caution">
    <text evidence="4">The sequence shown here is derived from an EMBL/GenBank/DDBJ whole genome shotgun (WGS) entry which is preliminary data.</text>
</comment>
<evidence type="ECO:0000313" key="4">
    <source>
        <dbReference type="EMBL" id="SPO04076.1"/>
    </source>
</evidence>
<evidence type="ECO:0000256" key="2">
    <source>
        <dbReference type="SAM" id="SignalP"/>
    </source>
</evidence>
<dbReference type="Gene3D" id="1.25.40.10">
    <property type="entry name" value="Tetratricopeptide repeat domain"/>
    <property type="match status" value="1"/>
</dbReference>
<organism evidence="4 5">
    <name type="scientific">Cephalotrichum gorgonifer</name>
    <dbReference type="NCBI Taxonomy" id="2041049"/>
    <lineage>
        <taxon>Eukaryota</taxon>
        <taxon>Fungi</taxon>
        <taxon>Dikarya</taxon>
        <taxon>Ascomycota</taxon>
        <taxon>Pezizomycotina</taxon>
        <taxon>Sordariomycetes</taxon>
        <taxon>Hypocreomycetidae</taxon>
        <taxon>Microascales</taxon>
        <taxon>Microascaceae</taxon>
        <taxon>Cephalotrichum</taxon>
    </lineage>
</organism>
<keyword evidence="5" id="KW-1185">Reference proteome</keyword>
<dbReference type="EMBL" id="ONZQ02000009">
    <property type="protein sequence ID" value="SPO04076.1"/>
    <property type="molecule type" value="Genomic_DNA"/>
</dbReference>
<evidence type="ECO:0000313" key="5">
    <source>
        <dbReference type="Proteomes" id="UP001187682"/>
    </source>
</evidence>
<reference evidence="4" key="1">
    <citation type="submission" date="2018-03" db="EMBL/GenBank/DDBJ databases">
        <authorList>
            <person name="Guldener U."/>
        </authorList>
    </citation>
    <scope>NUCLEOTIDE SEQUENCE</scope>
</reference>
<feature type="signal peptide" evidence="2">
    <location>
        <begin position="1"/>
        <end position="24"/>
    </location>
</feature>
<feature type="chain" id="PRO_5042010192" description="SET domain-containing protein" evidence="2">
    <location>
        <begin position="25"/>
        <end position="508"/>
    </location>
</feature>
<dbReference type="SMART" id="SM00317">
    <property type="entry name" value="SET"/>
    <property type="match status" value="1"/>
</dbReference>
<feature type="compositionally biased region" description="Basic and acidic residues" evidence="1">
    <location>
        <begin position="475"/>
        <end position="488"/>
    </location>
</feature>
<dbReference type="AlphaFoldDB" id="A0AAE8N0D4"/>
<feature type="region of interest" description="Disordered" evidence="1">
    <location>
        <begin position="429"/>
        <end position="488"/>
    </location>
</feature>
<proteinExistence type="predicted"/>